<dbReference type="PANTHER" id="PTHR30126">
    <property type="entry name" value="HTH-TYPE TRANSCRIPTIONAL REGULATOR"/>
    <property type="match status" value="1"/>
</dbReference>
<accession>A0A844FXT7</accession>
<name>A0A844FXT7_9FIRM</name>
<evidence type="ECO:0000256" key="3">
    <source>
        <dbReference type="ARBA" id="ARBA00023125"/>
    </source>
</evidence>
<proteinExistence type="inferred from homology"/>
<dbReference type="InterPro" id="IPR000847">
    <property type="entry name" value="LysR_HTH_N"/>
</dbReference>
<dbReference type="SUPFAM" id="SSF46785">
    <property type="entry name" value="Winged helix' DNA-binding domain"/>
    <property type="match status" value="1"/>
</dbReference>
<evidence type="ECO:0000259" key="5">
    <source>
        <dbReference type="PROSITE" id="PS50931"/>
    </source>
</evidence>
<dbReference type="Gene3D" id="1.10.10.10">
    <property type="entry name" value="Winged helix-like DNA-binding domain superfamily/Winged helix DNA-binding domain"/>
    <property type="match status" value="1"/>
</dbReference>
<organism evidence="6 7">
    <name type="scientific">Sharpea porci</name>
    <dbReference type="NCBI Taxonomy" id="2652286"/>
    <lineage>
        <taxon>Bacteria</taxon>
        <taxon>Bacillati</taxon>
        <taxon>Bacillota</taxon>
        <taxon>Erysipelotrichia</taxon>
        <taxon>Erysipelotrichales</taxon>
        <taxon>Coprobacillaceae</taxon>
        <taxon>Sharpea</taxon>
    </lineage>
</organism>
<protein>
    <submittedName>
        <fullName evidence="6">LysR family transcriptional regulator</fullName>
    </submittedName>
</protein>
<evidence type="ECO:0000313" key="7">
    <source>
        <dbReference type="Proteomes" id="UP000442619"/>
    </source>
</evidence>
<gene>
    <name evidence="6" type="ORF">FYJ79_10765</name>
</gene>
<keyword evidence="2" id="KW-0805">Transcription regulation</keyword>
<keyword evidence="4" id="KW-0804">Transcription</keyword>
<reference evidence="6 7" key="1">
    <citation type="submission" date="2019-08" db="EMBL/GenBank/DDBJ databases">
        <title>In-depth cultivation of the pig gut microbiome towards novel bacterial diversity and tailored functional studies.</title>
        <authorList>
            <person name="Wylensek D."/>
            <person name="Hitch T.C.A."/>
            <person name="Clavel T."/>
        </authorList>
    </citation>
    <scope>NUCLEOTIDE SEQUENCE [LARGE SCALE GENOMIC DNA]</scope>
    <source>
        <strain evidence="6 7">CA-Schmier-601-WT-3</strain>
    </source>
</reference>
<dbReference type="RefSeq" id="WP_154518177.1">
    <property type="nucleotide sequence ID" value="NZ_VUNM01000033.1"/>
</dbReference>
<evidence type="ECO:0000256" key="4">
    <source>
        <dbReference type="ARBA" id="ARBA00023163"/>
    </source>
</evidence>
<dbReference type="PANTHER" id="PTHR30126:SF40">
    <property type="entry name" value="HTH-TYPE TRANSCRIPTIONAL REGULATOR GLTR"/>
    <property type="match status" value="1"/>
</dbReference>
<dbReference type="Pfam" id="PF03466">
    <property type="entry name" value="LysR_substrate"/>
    <property type="match status" value="1"/>
</dbReference>
<comment type="caution">
    <text evidence="6">The sequence shown here is derived from an EMBL/GenBank/DDBJ whole genome shotgun (WGS) entry which is preliminary data.</text>
</comment>
<evidence type="ECO:0000313" key="6">
    <source>
        <dbReference type="EMBL" id="MST90040.1"/>
    </source>
</evidence>
<dbReference type="GO" id="GO:0003700">
    <property type="term" value="F:DNA-binding transcription factor activity"/>
    <property type="evidence" value="ECO:0007669"/>
    <property type="project" value="InterPro"/>
</dbReference>
<dbReference type="PRINTS" id="PR00039">
    <property type="entry name" value="HTHLYSR"/>
</dbReference>
<comment type="similarity">
    <text evidence="1">Belongs to the LysR transcriptional regulatory family.</text>
</comment>
<dbReference type="PROSITE" id="PS50931">
    <property type="entry name" value="HTH_LYSR"/>
    <property type="match status" value="1"/>
</dbReference>
<dbReference type="InterPro" id="IPR036390">
    <property type="entry name" value="WH_DNA-bd_sf"/>
</dbReference>
<keyword evidence="3" id="KW-0238">DNA-binding</keyword>
<dbReference type="InterPro" id="IPR036388">
    <property type="entry name" value="WH-like_DNA-bd_sf"/>
</dbReference>
<feature type="domain" description="HTH lysR-type" evidence="5">
    <location>
        <begin position="1"/>
        <end position="58"/>
    </location>
</feature>
<dbReference type="CDD" id="cd05466">
    <property type="entry name" value="PBP2_LTTR_substrate"/>
    <property type="match status" value="1"/>
</dbReference>
<sequence>MFDRKIRIFMAVVEEGSFSAAGKKLFMSQSAVSQQITHLEKELGLVLFDRESYRPKLTKEGQFYYREVKRLHDDYRGVLDYMNQHIKDHITIGFNYMFDQEVFTTIVQSFKGCSNEHIEFKYLDLGQYKEVFENNIVDAVLGFGAVFQHDEQIIYRKICDLEVCVGISLNHPLANQDIIDVHELENESIVSIGPEAGKELYRDFISSFYRDGMSPRIVKFVNTLMDLKVSIALNEGIGYLTKEICTPSDALHLVHLKNTHHHAELGVAYKDHGYDYIVDHFIEFYKQYKLRL</sequence>
<dbReference type="GO" id="GO:0000976">
    <property type="term" value="F:transcription cis-regulatory region binding"/>
    <property type="evidence" value="ECO:0007669"/>
    <property type="project" value="TreeGrafter"/>
</dbReference>
<dbReference type="AlphaFoldDB" id="A0A844FXT7"/>
<dbReference type="Gene3D" id="3.40.190.290">
    <property type="match status" value="1"/>
</dbReference>
<dbReference type="Proteomes" id="UP000442619">
    <property type="component" value="Unassembled WGS sequence"/>
</dbReference>
<dbReference type="InterPro" id="IPR005119">
    <property type="entry name" value="LysR_subst-bd"/>
</dbReference>
<dbReference type="Pfam" id="PF00126">
    <property type="entry name" value="HTH_1"/>
    <property type="match status" value="1"/>
</dbReference>
<keyword evidence="7" id="KW-1185">Reference proteome</keyword>
<evidence type="ECO:0000256" key="1">
    <source>
        <dbReference type="ARBA" id="ARBA00009437"/>
    </source>
</evidence>
<dbReference type="EMBL" id="VUNM01000033">
    <property type="protein sequence ID" value="MST90040.1"/>
    <property type="molecule type" value="Genomic_DNA"/>
</dbReference>
<dbReference type="SUPFAM" id="SSF53850">
    <property type="entry name" value="Periplasmic binding protein-like II"/>
    <property type="match status" value="1"/>
</dbReference>
<dbReference type="FunFam" id="1.10.10.10:FF:000001">
    <property type="entry name" value="LysR family transcriptional regulator"/>
    <property type="match status" value="1"/>
</dbReference>
<evidence type="ECO:0000256" key="2">
    <source>
        <dbReference type="ARBA" id="ARBA00023015"/>
    </source>
</evidence>